<accession>A0A645E122</accession>
<dbReference type="EMBL" id="VSSQ01041970">
    <property type="protein sequence ID" value="MPM95484.1"/>
    <property type="molecule type" value="Genomic_DNA"/>
</dbReference>
<protein>
    <submittedName>
        <fullName evidence="1">Uncharacterized protein</fullName>
    </submittedName>
</protein>
<evidence type="ECO:0000313" key="1">
    <source>
        <dbReference type="EMBL" id="MPM95484.1"/>
    </source>
</evidence>
<proteinExistence type="predicted"/>
<dbReference type="AlphaFoldDB" id="A0A645E122"/>
<sequence length="77" mass="8830">MPDSFAKLCKAKTILCYPIKDLRMMGYTWDNILQYVVHLETPDGNIYKTTMSMQSIYLYARPGADGEPVLMLPPVDR</sequence>
<comment type="caution">
    <text evidence="1">The sequence shown here is derived from an EMBL/GenBank/DDBJ whole genome shotgun (WGS) entry which is preliminary data.</text>
</comment>
<reference evidence="1" key="1">
    <citation type="submission" date="2019-08" db="EMBL/GenBank/DDBJ databases">
        <authorList>
            <person name="Kucharzyk K."/>
            <person name="Murdoch R.W."/>
            <person name="Higgins S."/>
            <person name="Loffler F."/>
        </authorList>
    </citation>
    <scope>NUCLEOTIDE SEQUENCE</scope>
</reference>
<name>A0A645E122_9ZZZZ</name>
<gene>
    <name evidence="1" type="ORF">SDC9_142638</name>
</gene>
<organism evidence="1">
    <name type="scientific">bioreactor metagenome</name>
    <dbReference type="NCBI Taxonomy" id="1076179"/>
    <lineage>
        <taxon>unclassified sequences</taxon>
        <taxon>metagenomes</taxon>
        <taxon>ecological metagenomes</taxon>
    </lineage>
</organism>